<dbReference type="GO" id="GO:0008408">
    <property type="term" value="F:3'-5' exonuclease activity"/>
    <property type="evidence" value="ECO:0007669"/>
    <property type="project" value="InterPro"/>
</dbReference>
<dbReference type="Gene3D" id="3.30.420.10">
    <property type="entry name" value="Ribonuclease H-like superfamily/Ribonuclease H"/>
    <property type="match status" value="1"/>
</dbReference>
<dbReference type="InterPro" id="IPR036397">
    <property type="entry name" value="RNaseH_sf"/>
</dbReference>
<comment type="caution">
    <text evidence="2">The sequence shown here is derived from an EMBL/GenBank/DDBJ whole genome shotgun (WGS) entry which is preliminary data.</text>
</comment>
<accession>A0A7C4RUH1</accession>
<reference evidence="2" key="1">
    <citation type="journal article" date="2020" name="mSystems">
        <title>Genome- and Community-Level Interaction Insights into Carbon Utilization and Element Cycling Functions of Hydrothermarchaeota in Hydrothermal Sediment.</title>
        <authorList>
            <person name="Zhou Z."/>
            <person name="Liu Y."/>
            <person name="Xu W."/>
            <person name="Pan J."/>
            <person name="Luo Z.H."/>
            <person name="Li M."/>
        </authorList>
    </citation>
    <scope>NUCLEOTIDE SEQUENCE [LARGE SCALE GENOMIC DNA]</scope>
    <source>
        <strain evidence="2">SpSt-477</strain>
    </source>
</reference>
<dbReference type="SMART" id="SM00474">
    <property type="entry name" value="35EXOc"/>
    <property type="match status" value="1"/>
</dbReference>
<dbReference type="Gene3D" id="1.10.150.80">
    <property type="entry name" value="HRDC domain"/>
    <property type="match status" value="2"/>
</dbReference>
<dbReference type="InterPro" id="IPR002562">
    <property type="entry name" value="3'-5'_exonuclease_dom"/>
</dbReference>
<dbReference type="Pfam" id="PF00570">
    <property type="entry name" value="HRDC"/>
    <property type="match status" value="2"/>
</dbReference>
<gene>
    <name evidence="2" type="ORF">ENS29_16060</name>
</gene>
<dbReference type="GO" id="GO:0000166">
    <property type="term" value="F:nucleotide binding"/>
    <property type="evidence" value="ECO:0007669"/>
    <property type="project" value="InterPro"/>
</dbReference>
<dbReference type="InterPro" id="IPR002121">
    <property type="entry name" value="HRDC_dom"/>
</dbReference>
<dbReference type="InterPro" id="IPR044876">
    <property type="entry name" value="HRDC_dom_sf"/>
</dbReference>
<name>A0A7C4RUH1_9BACT</name>
<dbReference type="PANTHER" id="PTHR47649">
    <property type="entry name" value="RIBONUCLEASE D"/>
    <property type="match status" value="1"/>
</dbReference>
<dbReference type="CDD" id="cd06142">
    <property type="entry name" value="RNaseD_exo"/>
    <property type="match status" value="1"/>
</dbReference>
<organism evidence="2">
    <name type="scientific">Desulfatirhabdium butyrativorans</name>
    <dbReference type="NCBI Taxonomy" id="340467"/>
    <lineage>
        <taxon>Bacteria</taxon>
        <taxon>Pseudomonadati</taxon>
        <taxon>Thermodesulfobacteriota</taxon>
        <taxon>Desulfobacteria</taxon>
        <taxon>Desulfobacterales</taxon>
        <taxon>Desulfatirhabdiaceae</taxon>
        <taxon>Desulfatirhabdium</taxon>
    </lineage>
</organism>
<dbReference type="InterPro" id="IPR012337">
    <property type="entry name" value="RNaseH-like_sf"/>
</dbReference>
<dbReference type="Pfam" id="PF01612">
    <property type="entry name" value="DNA_pol_A_exo1"/>
    <property type="match status" value="1"/>
</dbReference>
<dbReference type="SMART" id="SM00341">
    <property type="entry name" value="HRDC"/>
    <property type="match status" value="1"/>
</dbReference>
<dbReference type="InterPro" id="IPR051086">
    <property type="entry name" value="RNase_D-like"/>
</dbReference>
<dbReference type="PANTHER" id="PTHR47649:SF1">
    <property type="entry name" value="RIBONUCLEASE D"/>
    <property type="match status" value="1"/>
</dbReference>
<proteinExistence type="predicted"/>
<dbReference type="AlphaFoldDB" id="A0A7C4RUH1"/>
<dbReference type="GO" id="GO:0003676">
    <property type="term" value="F:nucleic acid binding"/>
    <property type="evidence" value="ECO:0007669"/>
    <property type="project" value="InterPro"/>
</dbReference>
<dbReference type="SUPFAM" id="SSF53098">
    <property type="entry name" value="Ribonuclease H-like"/>
    <property type="match status" value="1"/>
</dbReference>
<evidence type="ECO:0000313" key="2">
    <source>
        <dbReference type="EMBL" id="HGU34339.1"/>
    </source>
</evidence>
<evidence type="ECO:0000259" key="1">
    <source>
        <dbReference type="PROSITE" id="PS50967"/>
    </source>
</evidence>
<dbReference type="GO" id="GO:0006139">
    <property type="term" value="P:nucleobase-containing compound metabolic process"/>
    <property type="evidence" value="ECO:0007669"/>
    <property type="project" value="InterPro"/>
</dbReference>
<sequence>MMSCGLPDTPLIDSQQAFERFLDSLEGIDLLAIDVEADSLFHFRPKICLVQLATPENIALIDPLRVPDISPLKAVVEDPNILKIFHGADYDIRSLSRDFGFNVHPIFDTELASRFLGIRHTGLDAVLASRFGIEVDKRFQKKDWSKRPLSDDMIHYAAQDVRFLIPLYRVLQAELQEKGRIDWVKEECERLSDVRYKAEDESPRFLRVKGAGKLKPRSLSVLEELLKLRDREAQRLDRPPFKVFDNQTLLSIATALPQTLEELQALHALSPKQFARFGEAVVAIVREQVQKPEKELLHFPKNGSSINDPNCNVRLALLKKMRALTAEELDMDPGQLCNNALLGRIASQSSLSLQTLAQMEEMKGWQLAVLGSRILDTLSQAPGVRIER</sequence>
<dbReference type="SUPFAM" id="SSF47819">
    <property type="entry name" value="HRDC-like"/>
    <property type="match status" value="2"/>
</dbReference>
<protein>
    <submittedName>
        <fullName evidence="2">Ribonuclease D</fullName>
    </submittedName>
</protein>
<dbReference type="EMBL" id="DSUH01000369">
    <property type="protein sequence ID" value="HGU34339.1"/>
    <property type="molecule type" value="Genomic_DNA"/>
</dbReference>
<dbReference type="PROSITE" id="PS50967">
    <property type="entry name" value="HRDC"/>
    <property type="match status" value="1"/>
</dbReference>
<dbReference type="InterPro" id="IPR010997">
    <property type="entry name" value="HRDC-like_sf"/>
</dbReference>
<feature type="domain" description="HRDC" evidence="1">
    <location>
        <begin position="215"/>
        <end position="295"/>
    </location>
</feature>